<evidence type="ECO:0000256" key="2">
    <source>
        <dbReference type="ARBA" id="ARBA00022630"/>
    </source>
</evidence>
<protein>
    <recommendedName>
        <fullName evidence="6">FAD-binding domain-containing protein</fullName>
    </recommendedName>
</protein>
<evidence type="ECO:0000256" key="1">
    <source>
        <dbReference type="ARBA" id="ARBA00007992"/>
    </source>
</evidence>
<keyword evidence="3" id="KW-0274">FAD</keyword>
<evidence type="ECO:0000256" key="4">
    <source>
        <dbReference type="ARBA" id="ARBA00023002"/>
    </source>
</evidence>
<dbReference type="PANTHER" id="PTHR13789:SF147">
    <property type="entry name" value="PUTATIVE (AFU_ORTHOLOGUE AFUA_2G01950)-RELATED"/>
    <property type="match status" value="1"/>
</dbReference>
<dbReference type="EMBL" id="JADNRY010000004">
    <property type="protein sequence ID" value="KAF9077438.1"/>
    <property type="molecule type" value="Genomic_DNA"/>
</dbReference>
<dbReference type="GO" id="GO:0004497">
    <property type="term" value="F:monooxygenase activity"/>
    <property type="evidence" value="ECO:0007669"/>
    <property type="project" value="UniProtKB-KW"/>
</dbReference>
<proteinExistence type="inferred from homology"/>
<evidence type="ECO:0000256" key="5">
    <source>
        <dbReference type="ARBA" id="ARBA00023033"/>
    </source>
</evidence>
<dbReference type="AlphaFoldDB" id="A0A9P5Q8E2"/>
<keyword evidence="5" id="KW-0503">Monooxygenase</keyword>
<gene>
    <name evidence="7" type="ORF">BDP27DRAFT_1312435</name>
</gene>
<keyword evidence="4" id="KW-0560">Oxidoreductase</keyword>
<dbReference type="Pfam" id="PF01494">
    <property type="entry name" value="FAD_binding_3"/>
    <property type="match status" value="1"/>
</dbReference>
<dbReference type="SUPFAM" id="SSF54373">
    <property type="entry name" value="FAD-linked reductases, C-terminal domain"/>
    <property type="match status" value="1"/>
</dbReference>
<dbReference type="OrthoDB" id="9993796at2759"/>
<organism evidence="7 8">
    <name type="scientific">Rhodocollybia butyracea</name>
    <dbReference type="NCBI Taxonomy" id="206335"/>
    <lineage>
        <taxon>Eukaryota</taxon>
        <taxon>Fungi</taxon>
        <taxon>Dikarya</taxon>
        <taxon>Basidiomycota</taxon>
        <taxon>Agaricomycotina</taxon>
        <taxon>Agaricomycetes</taxon>
        <taxon>Agaricomycetidae</taxon>
        <taxon>Agaricales</taxon>
        <taxon>Marasmiineae</taxon>
        <taxon>Omphalotaceae</taxon>
        <taxon>Rhodocollybia</taxon>
    </lineage>
</organism>
<dbReference type="PANTHER" id="PTHR13789">
    <property type="entry name" value="MONOOXYGENASE"/>
    <property type="match status" value="1"/>
</dbReference>
<evidence type="ECO:0000313" key="8">
    <source>
        <dbReference type="Proteomes" id="UP000772434"/>
    </source>
</evidence>
<dbReference type="InterPro" id="IPR036188">
    <property type="entry name" value="FAD/NAD-bd_sf"/>
</dbReference>
<keyword evidence="8" id="KW-1185">Reference proteome</keyword>
<keyword evidence="2" id="KW-0285">Flavoprotein</keyword>
<dbReference type="GO" id="GO:0071949">
    <property type="term" value="F:FAD binding"/>
    <property type="evidence" value="ECO:0007669"/>
    <property type="project" value="InterPro"/>
</dbReference>
<comment type="similarity">
    <text evidence="1">Belongs to the paxM FAD-dependent monooxygenase family.</text>
</comment>
<sequence>MHSEPFLKLKFLIVSRGGIGGLSVANSLANAGHEVTVLEAAAVPGEIGAGLQIAASLYDVVLKEVAELDKPQSACIYRYADGEMISSMQADREEGEKRYGAPSYQLHRNDLHKMLYDLAKPRIMIRFASRVTSVDPSEPSVVLQSGEKIAADVIIGADGIRSVVRDAVLGGPQKAKYTGDSAYRFLVPTDDMKSDPELLSLINEPKLFIWAGPQKHIVAYGIRGQKIFNVAAFVEDGDEEASYSWTAKGDTDKMRADFAGWEPRVEKLFALVKSPHVLKYKLMDCVPLKTWVHPQGHVPYRAQGAAMAIEDAECLGRLFSHVTNRKQIPFLLDAYQDIRFERATHTQRVSSDARDIFHFSDGPEQQLRDARMRAGVEVRTALSGGENVSAEKQLMVERATKTREDEDDLQFGYDISQVTDKWWEENGSTILQL</sequence>
<dbReference type="PRINTS" id="PR00420">
    <property type="entry name" value="RNGMNOXGNASE"/>
</dbReference>
<accession>A0A9P5Q8E2</accession>
<dbReference type="Gene3D" id="3.50.50.60">
    <property type="entry name" value="FAD/NAD(P)-binding domain"/>
    <property type="match status" value="1"/>
</dbReference>
<evidence type="ECO:0000313" key="7">
    <source>
        <dbReference type="EMBL" id="KAF9077438.1"/>
    </source>
</evidence>
<reference evidence="7" key="1">
    <citation type="submission" date="2020-11" db="EMBL/GenBank/DDBJ databases">
        <authorList>
            <consortium name="DOE Joint Genome Institute"/>
            <person name="Ahrendt S."/>
            <person name="Riley R."/>
            <person name="Andreopoulos W."/>
            <person name="Labutti K."/>
            <person name="Pangilinan J."/>
            <person name="Ruiz-Duenas F.J."/>
            <person name="Barrasa J.M."/>
            <person name="Sanchez-Garcia M."/>
            <person name="Camarero S."/>
            <person name="Miyauchi S."/>
            <person name="Serrano A."/>
            <person name="Linde D."/>
            <person name="Babiker R."/>
            <person name="Drula E."/>
            <person name="Ayuso-Fernandez I."/>
            <person name="Pacheco R."/>
            <person name="Padilla G."/>
            <person name="Ferreira P."/>
            <person name="Barriuso J."/>
            <person name="Kellner H."/>
            <person name="Castanera R."/>
            <person name="Alfaro M."/>
            <person name="Ramirez L."/>
            <person name="Pisabarro A.G."/>
            <person name="Kuo A."/>
            <person name="Tritt A."/>
            <person name="Lipzen A."/>
            <person name="He G."/>
            <person name="Yan M."/>
            <person name="Ng V."/>
            <person name="Cullen D."/>
            <person name="Martin F."/>
            <person name="Rosso M.-N."/>
            <person name="Henrissat B."/>
            <person name="Hibbett D."/>
            <person name="Martinez A.T."/>
            <person name="Grigoriev I.V."/>
        </authorList>
    </citation>
    <scope>NUCLEOTIDE SEQUENCE</scope>
    <source>
        <strain evidence="7">AH 40177</strain>
    </source>
</reference>
<evidence type="ECO:0000259" key="6">
    <source>
        <dbReference type="Pfam" id="PF01494"/>
    </source>
</evidence>
<dbReference type="InterPro" id="IPR002938">
    <property type="entry name" value="FAD-bd"/>
</dbReference>
<comment type="caution">
    <text evidence="7">The sequence shown here is derived from an EMBL/GenBank/DDBJ whole genome shotgun (WGS) entry which is preliminary data.</text>
</comment>
<name>A0A9P5Q8E2_9AGAR</name>
<evidence type="ECO:0000256" key="3">
    <source>
        <dbReference type="ARBA" id="ARBA00022827"/>
    </source>
</evidence>
<feature type="domain" description="FAD-binding" evidence="6">
    <location>
        <begin position="17"/>
        <end position="168"/>
    </location>
</feature>
<dbReference type="SUPFAM" id="SSF51905">
    <property type="entry name" value="FAD/NAD(P)-binding domain"/>
    <property type="match status" value="1"/>
</dbReference>
<dbReference type="Proteomes" id="UP000772434">
    <property type="component" value="Unassembled WGS sequence"/>
</dbReference>
<dbReference type="InterPro" id="IPR050493">
    <property type="entry name" value="FAD-dep_Monooxygenase_BioMet"/>
</dbReference>